<dbReference type="EMBL" id="QRUP01000001">
    <property type="protein sequence ID" value="RGR76874.1"/>
    <property type="molecule type" value="Genomic_DNA"/>
</dbReference>
<gene>
    <name evidence="1" type="ORF">DWY25_00855</name>
</gene>
<evidence type="ECO:0000313" key="1">
    <source>
        <dbReference type="EMBL" id="RGR76874.1"/>
    </source>
</evidence>
<keyword evidence="2" id="KW-1185">Reference proteome</keyword>
<accession>A0A412G6E9</accession>
<comment type="caution">
    <text evidence="1">The sequence shown here is derived from an EMBL/GenBank/DDBJ whole genome shotgun (WGS) entry which is preliminary data.</text>
</comment>
<dbReference type="Proteomes" id="UP000284178">
    <property type="component" value="Unassembled WGS sequence"/>
</dbReference>
<proteinExistence type="predicted"/>
<name>A0A412G6E9_9FIRM</name>
<organism evidence="1 2">
    <name type="scientific">Holdemania filiformis</name>
    <dbReference type="NCBI Taxonomy" id="61171"/>
    <lineage>
        <taxon>Bacteria</taxon>
        <taxon>Bacillati</taxon>
        <taxon>Bacillota</taxon>
        <taxon>Erysipelotrichia</taxon>
        <taxon>Erysipelotrichales</taxon>
        <taxon>Erysipelotrichaceae</taxon>
        <taxon>Holdemania</taxon>
    </lineage>
</organism>
<reference evidence="1 2" key="1">
    <citation type="submission" date="2018-08" db="EMBL/GenBank/DDBJ databases">
        <title>A genome reference for cultivated species of the human gut microbiota.</title>
        <authorList>
            <person name="Zou Y."/>
            <person name="Xue W."/>
            <person name="Luo G."/>
        </authorList>
    </citation>
    <scope>NUCLEOTIDE SEQUENCE [LARGE SCALE GENOMIC DNA]</scope>
    <source>
        <strain evidence="1 2">AF24-29</strain>
    </source>
</reference>
<dbReference type="AlphaFoldDB" id="A0A412G6E9"/>
<dbReference type="InterPro" id="IPR022555">
    <property type="entry name" value="DUF2577"/>
</dbReference>
<sequence>MGACDMASLYDAIKKAVAAYMDNAGLSDLLYATLIDKSGGIRIEKTGVVIPASMVDLPDQYTDRQVEITIDDVKKTITLHDQLPVGSRVVVIKKQGGQRYAIVGRLP</sequence>
<protein>
    <submittedName>
        <fullName evidence="1">DUF2577 domain-containing protein</fullName>
    </submittedName>
</protein>
<dbReference type="Pfam" id="PF10844">
    <property type="entry name" value="DUF2577"/>
    <property type="match status" value="1"/>
</dbReference>
<evidence type="ECO:0000313" key="2">
    <source>
        <dbReference type="Proteomes" id="UP000284178"/>
    </source>
</evidence>